<sequence length="379" mass="43100">MSDIFSDLIDQITSSNSITRFNGISSLNSILLDRSRFGNNLQSSSQIDLDFELEASNTFFSGEKKNDFYFPQEKKPIFISSKSNHSIHNSIITQDEWDSLGYSIFDLLLFELDKYNSSYSSDLPFTSNNHKPKSELSKKKASSRLKRIFELCRNCLLLTFGNQSFQSIKNVSKKIISILSSDMSGLLHFAKNLSNNFNSVFNINDQLLQINSFDNEIPVLLSGIFAKLLKNFSYRGFNPFTYSDSDILGSIFPQKSESSSVLYSFKDMCDWSSYHWFYLDLLGSITALLNSNSQSSSLSKDFENQNLFSSGPKRKRLDSFDLPSKRSKVQKNLTSDSHPGNEFNSLIHQLDPNPIPISVANIIHSALENLENSFQIQFY</sequence>
<proteinExistence type="predicted"/>
<dbReference type="EMBL" id="LSSL01002017">
    <property type="protein sequence ID" value="OLY81990.1"/>
    <property type="molecule type" value="Genomic_DNA"/>
</dbReference>
<gene>
    <name evidence="1" type="ORF">AYI68_g3899</name>
</gene>
<protein>
    <submittedName>
        <fullName evidence="1">Uncharacterized protein</fullName>
    </submittedName>
</protein>
<comment type="caution">
    <text evidence="1">The sequence shown here is derived from an EMBL/GenBank/DDBJ whole genome shotgun (WGS) entry which is preliminary data.</text>
</comment>
<evidence type="ECO:0000313" key="1">
    <source>
        <dbReference type="EMBL" id="OLY81990.1"/>
    </source>
</evidence>
<evidence type="ECO:0000313" key="2">
    <source>
        <dbReference type="Proteomes" id="UP000187455"/>
    </source>
</evidence>
<dbReference type="Proteomes" id="UP000187455">
    <property type="component" value="Unassembled WGS sequence"/>
</dbReference>
<name>A0A1R0GYM4_9FUNG</name>
<keyword evidence="2" id="KW-1185">Reference proteome</keyword>
<accession>A0A1R0GYM4</accession>
<dbReference type="AlphaFoldDB" id="A0A1R0GYM4"/>
<organism evidence="1 2">
    <name type="scientific">Smittium mucronatum</name>
    <dbReference type="NCBI Taxonomy" id="133383"/>
    <lineage>
        <taxon>Eukaryota</taxon>
        <taxon>Fungi</taxon>
        <taxon>Fungi incertae sedis</taxon>
        <taxon>Zoopagomycota</taxon>
        <taxon>Kickxellomycotina</taxon>
        <taxon>Harpellomycetes</taxon>
        <taxon>Harpellales</taxon>
        <taxon>Legeriomycetaceae</taxon>
        <taxon>Smittium</taxon>
    </lineage>
</organism>
<reference evidence="1 2" key="1">
    <citation type="journal article" date="2016" name="Mol. Biol. Evol.">
        <title>Genome-Wide Survey of Gut Fungi (Harpellales) Reveals the First Horizontally Transferred Ubiquitin Gene from a Mosquito Host.</title>
        <authorList>
            <person name="Wang Y."/>
            <person name="White M.M."/>
            <person name="Kvist S."/>
            <person name="Moncalvo J.M."/>
        </authorList>
    </citation>
    <scope>NUCLEOTIDE SEQUENCE [LARGE SCALE GENOMIC DNA]</scope>
    <source>
        <strain evidence="1 2">ALG-7-W6</strain>
    </source>
</reference>